<evidence type="ECO:0000256" key="1">
    <source>
        <dbReference type="ARBA" id="ARBA00000830"/>
    </source>
</evidence>
<dbReference type="Gene3D" id="3.40.50.1000">
    <property type="entry name" value="HAD superfamily/HAD-like"/>
    <property type="match status" value="1"/>
</dbReference>
<evidence type="ECO:0000256" key="7">
    <source>
        <dbReference type="ARBA" id="ARBA00022801"/>
    </source>
</evidence>
<dbReference type="InterPro" id="IPR023214">
    <property type="entry name" value="HAD_sf"/>
</dbReference>
<dbReference type="Gene3D" id="1.10.150.240">
    <property type="entry name" value="Putative phosphatase, domain 2"/>
    <property type="match status" value="1"/>
</dbReference>
<keyword evidence="8 10" id="KW-0460">Magnesium</keyword>
<protein>
    <recommendedName>
        <fullName evidence="5 10">Phosphoglycolate phosphatase</fullName>
        <shortName evidence="10">PGP</shortName>
        <shortName evidence="10">PGPase</shortName>
        <ecNumber evidence="5 10">3.1.3.18</ecNumber>
    </recommendedName>
</protein>
<comment type="caution">
    <text evidence="11">The sequence shown here is derived from an EMBL/GenBank/DDBJ whole genome shotgun (WGS) entry which is preliminary data.</text>
</comment>
<comment type="catalytic activity">
    <reaction evidence="1 10">
        <text>2-phosphoglycolate + H2O = glycolate + phosphate</text>
        <dbReference type="Rhea" id="RHEA:14369"/>
        <dbReference type="ChEBI" id="CHEBI:15377"/>
        <dbReference type="ChEBI" id="CHEBI:29805"/>
        <dbReference type="ChEBI" id="CHEBI:43474"/>
        <dbReference type="ChEBI" id="CHEBI:58033"/>
        <dbReference type="EC" id="3.1.3.18"/>
    </reaction>
</comment>
<evidence type="ECO:0000256" key="2">
    <source>
        <dbReference type="ARBA" id="ARBA00001946"/>
    </source>
</evidence>
<dbReference type="SFLD" id="SFLDG01129">
    <property type="entry name" value="C1.5:_HAD__Beta-PGM__Phosphata"/>
    <property type="match status" value="1"/>
</dbReference>
<evidence type="ECO:0000256" key="3">
    <source>
        <dbReference type="ARBA" id="ARBA00004818"/>
    </source>
</evidence>
<dbReference type="OrthoDB" id="9793014at2"/>
<evidence type="ECO:0000313" key="11">
    <source>
        <dbReference type="EMBL" id="TNC73310.1"/>
    </source>
</evidence>
<dbReference type="UniPathway" id="UPA00865">
    <property type="reaction ID" value="UER00834"/>
</dbReference>
<accession>A0A5C4NHA9</accession>
<dbReference type="HAMAP" id="MF_00495">
    <property type="entry name" value="GPH_hydrolase_bact"/>
    <property type="match status" value="1"/>
</dbReference>
<dbReference type="GO" id="GO:0005975">
    <property type="term" value="P:carbohydrate metabolic process"/>
    <property type="evidence" value="ECO:0007669"/>
    <property type="project" value="InterPro"/>
</dbReference>
<dbReference type="SUPFAM" id="SSF56784">
    <property type="entry name" value="HAD-like"/>
    <property type="match status" value="1"/>
</dbReference>
<evidence type="ECO:0000256" key="5">
    <source>
        <dbReference type="ARBA" id="ARBA00013078"/>
    </source>
</evidence>
<organism evidence="11 12">
    <name type="scientific">Rubellimicrobium roseum</name>
    <dbReference type="NCBI Taxonomy" id="687525"/>
    <lineage>
        <taxon>Bacteria</taxon>
        <taxon>Pseudomonadati</taxon>
        <taxon>Pseudomonadota</taxon>
        <taxon>Alphaproteobacteria</taxon>
        <taxon>Rhodobacterales</taxon>
        <taxon>Roseobacteraceae</taxon>
        <taxon>Rubellimicrobium</taxon>
    </lineage>
</organism>
<dbReference type="GO" id="GO:0005829">
    <property type="term" value="C:cytosol"/>
    <property type="evidence" value="ECO:0007669"/>
    <property type="project" value="TreeGrafter"/>
</dbReference>
<keyword evidence="7 10" id="KW-0378">Hydrolase</keyword>
<dbReference type="Proteomes" id="UP000305709">
    <property type="component" value="Unassembled WGS sequence"/>
</dbReference>
<keyword evidence="12" id="KW-1185">Reference proteome</keyword>
<evidence type="ECO:0000256" key="6">
    <source>
        <dbReference type="ARBA" id="ARBA00022723"/>
    </source>
</evidence>
<dbReference type="InterPro" id="IPR023198">
    <property type="entry name" value="PGP-like_dom2"/>
</dbReference>
<proteinExistence type="inferred from homology"/>
<dbReference type="GO" id="GO:0046872">
    <property type="term" value="F:metal ion binding"/>
    <property type="evidence" value="ECO:0007669"/>
    <property type="project" value="UniProtKB-KW"/>
</dbReference>
<evidence type="ECO:0000256" key="4">
    <source>
        <dbReference type="ARBA" id="ARBA00006171"/>
    </source>
</evidence>
<evidence type="ECO:0000256" key="10">
    <source>
        <dbReference type="HAMAP-Rule" id="MF_00495"/>
    </source>
</evidence>
<dbReference type="EMBL" id="VDFV01000004">
    <property type="protein sequence ID" value="TNC73310.1"/>
    <property type="molecule type" value="Genomic_DNA"/>
</dbReference>
<keyword evidence="6 10" id="KW-0479">Metal-binding</keyword>
<feature type="binding site" evidence="10">
    <location>
        <position position="10"/>
    </location>
    <ligand>
        <name>Mg(2+)</name>
        <dbReference type="ChEBI" id="CHEBI:18420"/>
    </ligand>
</feature>
<dbReference type="SFLD" id="SFLDG01135">
    <property type="entry name" value="C1.5.6:_HAD__Beta-PGM__Phospha"/>
    <property type="match status" value="1"/>
</dbReference>
<dbReference type="PRINTS" id="PR00413">
    <property type="entry name" value="HADHALOGNASE"/>
</dbReference>
<dbReference type="InterPro" id="IPR037512">
    <property type="entry name" value="PGPase_prok"/>
</dbReference>
<gene>
    <name evidence="11" type="ORF">FHG71_05550</name>
</gene>
<comment type="similarity">
    <text evidence="4 10">Belongs to the HAD-like hydrolase superfamily. CbbY/CbbZ/Gph/YieH family.</text>
</comment>
<dbReference type="InterPro" id="IPR050155">
    <property type="entry name" value="HAD-like_hydrolase_sf"/>
</dbReference>
<dbReference type="RefSeq" id="WP_139080633.1">
    <property type="nucleotide sequence ID" value="NZ_VDFV01000004.1"/>
</dbReference>
<dbReference type="InterPro" id="IPR036412">
    <property type="entry name" value="HAD-like_sf"/>
</dbReference>
<feature type="binding site" evidence="10">
    <location>
        <position position="166"/>
    </location>
    <ligand>
        <name>Mg(2+)</name>
        <dbReference type="ChEBI" id="CHEBI:18420"/>
    </ligand>
</feature>
<dbReference type="GO" id="GO:0006281">
    <property type="term" value="P:DNA repair"/>
    <property type="evidence" value="ECO:0007669"/>
    <property type="project" value="TreeGrafter"/>
</dbReference>
<evidence type="ECO:0000313" key="12">
    <source>
        <dbReference type="Proteomes" id="UP000305709"/>
    </source>
</evidence>
<comment type="pathway">
    <text evidence="3 10">Organic acid metabolism; glycolate biosynthesis; glycolate from 2-phosphoglycolate: step 1/1.</text>
</comment>
<sequence>MRGTVIFDLDGTLVDSVPDLADTLDEVLTGLGLAPVGLEGARALIGHGIPRLVQGALTLRGHDVDDAEATAIVERFVRLYGGRLSQRTRAYPGAEAALERLAGAGWRLAVCTNKREGFSRAILSDLGLLRFFDLVAGPDTFGVAKPDPAHLTRAVPGGGPAVMVGDSIVDVTAARAAGMPAIAVAWGYARGPVADLGADAVAQDFAEVPALVERLAG</sequence>
<dbReference type="Pfam" id="PF00702">
    <property type="entry name" value="Hydrolase"/>
    <property type="match status" value="1"/>
</dbReference>
<dbReference type="AlphaFoldDB" id="A0A5C4NHA9"/>
<dbReference type="PANTHER" id="PTHR43434">
    <property type="entry name" value="PHOSPHOGLYCOLATE PHOSPHATASE"/>
    <property type="match status" value="1"/>
</dbReference>
<feature type="binding site" evidence="10">
    <location>
        <position position="8"/>
    </location>
    <ligand>
        <name>Mg(2+)</name>
        <dbReference type="ChEBI" id="CHEBI:18420"/>
    </ligand>
</feature>
<feature type="active site" description="Nucleophile" evidence="10">
    <location>
        <position position="8"/>
    </location>
</feature>
<keyword evidence="9 10" id="KW-0119">Carbohydrate metabolism</keyword>
<comment type="function">
    <text evidence="10">Specifically catalyzes the dephosphorylation of 2-phosphoglycolate. Is involved in the dissimilation of the intracellular 2-phosphoglycolate formed during the DNA repair of 3'-phosphoglycolate ends, a major class of DNA lesions induced by oxidative stress.</text>
</comment>
<comment type="cofactor">
    <cofactor evidence="2 10">
        <name>Mg(2+)</name>
        <dbReference type="ChEBI" id="CHEBI:18420"/>
    </cofactor>
</comment>
<dbReference type="GO" id="GO:0008967">
    <property type="term" value="F:phosphoglycolate phosphatase activity"/>
    <property type="evidence" value="ECO:0007669"/>
    <property type="project" value="UniProtKB-UniRule"/>
</dbReference>
<evidence type="ECO:0000256" key="8">
    <source>
        <dbReference type="ARBA" id="ARBA00022842"/>
    </source>
</evidence>
<reference evidence="11 12" key="1">
    <citation type="submission" date="2019-06" db="EMBL/GenBank/DDBJ databases">
        <authorList>
            <person name="Jiang L."/>
        </authorList>
    </citation>
    <scope>NUCLEOTIDE SEQUENCE [LARGE SCALE GENOMIC DNA]</scope>
    <source>
        <strain evidence="11 12">YIM 48858</strain>
    </source>
</reference>
<dbReference type="SFLD" id="SFLDS00003">
    <property type="entry name" value="Haloacid_Dehalogenase"/>
    <property type="match status" value="1"/>
</dbReference>
<dbReference type="NCBIfam" id="TIGR01549">
    <property type="entry name" value="HAD-SF-IA-v1"/>
    <property type="match status" value="1"/>
</dbReference>
<evidence type="ECO:0000256" key="9">
    <source>
        <dbReference type="ARBA" id="ARBA00023277"/>
    </source>
</evidence>
<dbReference type="EC" id="3.1.3.18" evidence="5 10"/>
<dbReference type="GO" id="GO:0046295">
    <property type="term" value="P:glycolate biosynthetic process"/>
    <property type="evidence" value="ECO:0007669"/>
    <property type="project" value="UniProtKB-UniRule"/>
</dbReference>
<name>A0A5C4NHA9_9RHOB</name>
<dbReference type="InterPro" id="IPR006439">
    <property type="entry name" value="HAD-SF_hydro_IA"/>
</dbReference>
<dbReference type="PANTHER" id="PTHR43434:SF1">
    <property type="entry name" value="PHOSPHOGLYCOLATE PHOSPHATASE"/>
    <property type="match status" value="1"/>
</dbReference>